<dbReference type="PANTHER" id="PTHR14879:SF15">
    <property type="entry name" value="E3 UBIQUITIN-PROTEIN LIGASE RIFIFYLIN-LIKE PROTEIN"/>
    <property type="match status" value="1"/>
</dbReference>
<evidence type="ECO:0000256" key="3">
    <source>
        <dbReference type="PROSITE-ProRule" id="PRU00175"/>
    </source>
</evidence>
<feature type="domain" description="RING-type" evidence="4">
    <location>
        <begin position="66"/>
        <end position="101"/>
    </location>
</feature>
<comment type="caution">
    <text evidence="5">The sequence shown here is derived from an EMBL/GenBank/DDBJ whole genome shotgun (WGS) entry which is preliminary data.</text>
</comment>
<dbReference type="GO" id="GO:0043161">
    <property type="term" value="P:proteasome-mediated ubiquitin-dependent protein catabolic process"/>
    <property type="evidence" value="ECO:0007669"/>
    <property type="project" value="TreeGrafter"/>
</dbReference>
<dbReference type="Proteomes" id="UP001497623">
    <property type="component" value="Unassembled WGS sequence"/>
</dbReference>
<dbReference type="EMBL" id="CAXKWB010018491">
    <property type="protein sequence ID" value="CAL4120914.1"/>
    <property type="molecule type" value="Genomic_DNA"/>
</dbReference>
<dbReference type="GO" id="GO:0005886">
    <property type="term" value="C:plasma membrane"/>
    <property type="evidence" value="ECO:0007669"/>
    <property type="project" value="TreeGrafter"/>
</dbReference>
<evidence type="ECO:0000256" key="2">
    <source>
        <dbReference type="ARBA" id="ARBA00022833"/>
    </source>
</evidence>
<dbReference type="GO" id="GO:0008270">
    <property type="term" value="F:zinc ion binding"/>
    <property type="evidence" value="ECO:0007669"/>
    <property type="project" value="UniProtKB-KW"/>
</dbReference>
<dbReference type="InterPro" id="IPR013083">
    <property type="entry name" value="Znf_RING/FYVE/PHD"/>
</dbReference>
<keyword evidence="1 3" id="KW-0479">Metal-binding</keyword>
<dbReference type="Gene3D" id="6.20.250.40">
    <property type="match status" value="1"/>
</dbReference>
<evidence type="ECO:0000256" key="1">
    <source>
        <dbReference type="ARBA" id="ARBA00022771"/>
    </source>
</evidence>
<dbReference type="GO" id="GO:0070936">
    <property type="term" value="P:protein K48-linked ubiquitination"/>
    <property type="evidence" value="ECO:0007669"/>
    <property type="project" value="TreeGrafter"/>
</dbReference>
<dbReference type="PROSITE" id="PS50089">
    <property type="entry name" value="ZF_RING_2"/>
    <property type="match status" value="1"/>
</dbReference>
<dbReference type="GO" id="GO:1902042">
    <property type="term" value="P:negative regulation of extrinsic apoptotic signaling pathway via death domain receptors"/>
    <property type="evidence" value="ECO:0007669"/>
    <property type="project" value="TreeGrafter"/>
</dbReference>
<accession>A0AAV2RBE4</accession>
<proteinExistence type="predicted"/>
<dbReference type="GO" id="GO:0061630">
    <property type="term" value="F:ubiquitin protein ligase activity"/>
    <property type="evidence" value="ECO:0007669"/>
    <property type="project" value="TreeGrafter"/>
</dbReference>
<sequence>PLQHQKIPQIQMHQQQQNHPNLDMQCPVCSGSFSHLPQSKFEEHVQNHFNESQEKESKSEEEEEECKICFDAPIDCVLVECGHLVACMMCGEELTECPICRETIINVIRTYRS</sequence>
<gene>
    <name evidence="5" type="ORF">MNOR_LOCUS22199</name>
</gene>
<dbReference type="Pfam" id="PF13920">
    <property type="entry name" value="zf-C3HC4_3"/>
    <property type="match status" value="1"/>
</dbReference>
<keyword evidence="2" id="KW-0862">Zinc</keyword>
<protein>
    <recommendedName>
        <fullName evidence="4">RING-type domain-containing protein</fullName>
    </recommendedName>
</protein>
<feature type="non-terminal residue" evidence="5">
    <location>
        <position position="1"/>
    </location>
</feature>
<dbReference type="Gene3D" id="3.30.40.10">
    <property type="entry name" value="Zinc/RING finger domain, C3HC4 (zinc finger)"/>
    <property type="match status" value="1"/>
</dbReference>
<dbReference type="PANTHER" id="PTHR14879">
    <property type="entry name" value="CASPASE REGULATOR, RING FINGER DOMAIN-CONTAINING"/>
    <property type="match status" value="1"/>
</dbReference>
<dbReference type="GO" id="GO:0005737">
    <property type="term" value="C:cytoplasm"/>
    <property type="evidence" value="ECO:0007669"/>
    <property type="project" value="TreeGrafter"/>
</dbReference>
<evidence type="ECO:0000313" key="5">
    <source>
        <dbReference type="EMBL" id="CAL4120914.1"/>
    </source>
</evidence>
<dbReference type="AlphaFoldDB" id="A0AAV2RBE4"/>
<evidence type="ECO:0000259" key="4">
    <source>
        <dbReference type="PROSITE" id="PS50089"/>
    </source>
</evidence>
<organism evidence="5 6">
    <name type="scientific">Meganyctiphanes norvegica</name>
    <name type="common">Northern krill</name>
    <name type="synonym">Thysanopoda norvegica</name>
    <dbReference type="NCBI Taxonomy" id="48144"/>
    <lineage>
        <taxon>Eukaryota</taxon>
        <taxon>Metazoa</taxon>
        <taxon>Ecdysozoa</taxon>
        <taxon>Arthropoda</taxon>
        <taxon>Crustacea</taxon>
        <taxon>Multicrustacea</taxon>
        <taxon>Malacostraca</taxon>
        <taxon>Eumalacostraca</taxon>
        <taxon>Eucarida</taxon>
        <taxon>Euphausiacea</taxon>
        <taxon>Euphausiidae</taxon>
        <taxon>Meganyctiphanes</taxon>
    </lineage>
</organism>
<dbReference type="InterPro" id="IPR051728">
    <property type="entry name" value="RING-FYVE_E3_ubiquitin-ligase"/>
</dbReference>
<name>A0AAV2RBE4_MEGNR</name>
<dbReference type="FunFam" id="3.30.40.10:FF:000110">
    <property type="entry name" value="E3 ubiquitin-protein ligase RNF34 isoform X1"/>
    <property type="match status" value="1"/>
</dbReference>
<keyword evidence="6" id="KW-1185">Reference proteome</keyword>
<reference evidence="5 6" key="1">
    <citation type="submission" date="2024-05" db="EMBL/GenBank/DDBJ databases">
        <authorList>
            <person name="Wallberg A."/>
        </authorList>
    </citation>
    <scope>NUCLEOTIDE SEQUENCE [LARGE SCALE GENOMIC DNA]</scope>
</reference>
<dbReference type="InterPro" id="IPR001841">
    <property type="entry name" value="Znf_RING"/>
</dbReference>
<keyword evidence="1 3" id="KW-0863">Zinc-finger</keyword>
<evidence type="ECO:0000313" key="6">
    <source>
        <dbReference type="Proteomes" id="UP001497623"/>
    </source>
</evidence>
<dbReference type="SUPFAM" id="SSF57850">
    <property type="entry name" value="RING/U-box"/>
    <property type="match status" value="1"/>
</dbReference>